<comment type="caution">
    <text evidence="2">The sequence shown here is derived from an EMBL/GenBank/DDBJ whole genome shotgun (WGS) entry which is preliminary data.</text>
</comment>
<organism evidence="2 3">
    <name type="scientific">Tetracentron sinense</name>
    <name type="common">Spur-leaf</name>
    <dbReference type="NCBI Taxonomy" id="13715"/>
    <lineage>
        <taxon>Eukaryota</taxon>
        <taxon>Viridiplantae</taxon>
        <taxon>Streptophyta</taxon>
        <taxon>Embryophyta</taxon>
        <taxon>Tracheophyta</taxon>
        <taxon>Spermatophyta</taxon>
        <taxon>Magnoliopsida</taxon>
        <taxon>Trochodendrales</taxon>
        <taxon>Trochodendraceae</taxon>
        <taxon>Tetracentron</taxon>
    </lineage>
</organism>
<feature type="compositionally biased region" description="Basic and acidic residues" evidence="1">
    <location>
        <begin position="1"/>
        <end position="11"/>
    </location>
</feature>
<dbReference type="AlphaFoldDB" id="A0A834ZVH7"/>
<feature type="region of interest" description="Disordered" evidence="1">
    <location>
        <begin position="1"/>
        <end position="27"/>
    </location>
</feature>
<evidence type="ECO:0000313" key="3">
    <source>
        <dbReference type="Proteomes" id="UP000655225"/>
    </source>
</evidence>
<sequence length="245" mass="27749">MGGCTPRDREWPSLSKGKAARQRGRPAGKACQQVLSVPPTSRLIYYLFQFPALRQDDESGKAGREEEFWFLSVSRCAAPHEPTNQELISSCEDQSEISDPDLPVISCLLLLLCPCWKAAGWIFRKFSALFESCIVVVVGFVIDERLRIKACKHKDVLRALKSCLRCDEAFHYAEYVLSWEKIPADKRAHLMREKQEHFQKLRIENAMGSSAATSKQIAFLQSLGCTVVPTSRLHASRLIEQYKSL</sequence>
<name>A0A834ZVH7_TETSI</name>
<keyword evidence="3" id="KW-1185">Reference proteome</keyword>
<accession>A0A834ZVH7</accession>
<evidence type="ECO:0000313" key="2">
    <source>
        <dbReference type="EMBL" id="KAF8412470.1"/>
    </source>
</evidence>
<dbReference type="Proteomes" id="UP000655225">
    <property type="component" value="Unassembled WGS sequence"/>
</dbReference>
<dbReference type="EMBL" id="JABCRI010000001">
    <property type="protein sequence ID" value="KAF8412470.1"/>
    <property type="molecule type" value="Genomic_DNA"/>
</dbReference>
<protein>
    <submittedName>
        <fullName evidence="2">Uncharacterized protein</fullName>
    </submittedName>
</protein>
<proteinExistence type="predicted"/>
<gene>
    <name evidence="2" type="ORF">HHK36_000434</name>
</gene>
<reference evidence="2 3" key="1">
    <citation type="submission" date="2020-04" db="EMBL/GenBank/DDBJ databases">
        <title>Plant Genome Project.</title>
        <authorList>
            <person name="Zhang R.-G."/>
        </authorList>
    </citation>
    <scope>NUCLEOTIDE SEQUENCE [LARGE SCALE GENOMIC DNA]</scope>
    <source>
        <strain evidence="2">YNK0</strain>
        <tissue evidence="2">Leaf</tissue>
    </source>
</reference>
<dbReference type="OrthoDB" id="1470711at2759"/>
<evidence type="ECO:0000256" key="1">
    <source>
        <dbReference type="SAM" id="MobiDB-lite"/>
    </source>
</evidence>